<dbReference type="InterPro" id="IPR035919">
    <property type="entry name" value="EAL_sf"/>
</dbReference>
<protein>
    <recommendedName>
        <fullName evidence="3">EAL domain-containing protein</fullName>
    </recommendedName>
</protein>
<organism evidence="1 2">
    <name type="scientific">Shewanella baltica (strain OS195)</name>
    <dbReference type="NCBI Taxonomy" id="399599"/>
    <lineage>
        <taxon>Bacteria</taxon>
        <taxon>Pseudomonadati</taxon>
        <taxon>Pseudomonadota</taxon>
        <taxon>Gammaproteobacteria</taxon>
        <taxon>Alteromonadales</taxon>
        <taxon>Shewanellaceae</taxon>
        <taxon>Shewanella</taxon>
    </lineage>
</organism>
<name>A9KZL4_SHEB9</name>
<dbReference type="Proteomes" id="UP000000770">
    <property type="component" value="Chromosome"/>
</dbReference>
<evidence type="ECO:0008006" key="3">
    <source>
        <dbReference type="Google" id="ProtNLM"/>
    </source>
</evidence>
<dbReference type="KEGG" id="sbn:Sbal195_0595"/>
<dbReference type="GeneID" id="11770919"/>
<dbReference type="RefSeq" id="WP_006083180.1">
    <property type="nucleotide sequence ID" value="NC_009997.1"/>
</dbReference>
<gene>
    <name evidence="1" type="ordered locus">Sbal195_0595</name>
</gene>
<evidence type="ECO:0000313" key="1">
    <source>
        <dbReference type="EMBL" id="ABX47773.1"/>
    </source>
</evidence>
<dbReference type="EMBL" id="CP000891">
    <property type="protein sequence ID" value="ABX47773.1"/>
    <property type="molecule type" value="Genomic_DNA"/>
</dbReference>
<dbReference type="HOGENOM" id="CLU_1229190_0_0_6"/>
<dbReference type="AlphaFoldDB" id="A9KZL4"/>
<evidence type="ECO:0000313" key="2">
    <source>
        <dbReference type="Proteomes" id="UP000000770"/>
    </source>
</evidence>
<proteinExistence type="predicted"/>
<reference evidence="1 2" key="1">
    <citation type="submission" date="2007-11" db="EMBL/GenBank/DDBJ databases">
        <title>Complete sequence of chromosome of Shewanella baltica OS195.</title>
        <authorList>
            <consortium name="US DOE Joint Genome Institute"/>
            <person name="Copeland A."/>
            <person name="Lucas S."/>
            <person name="Lapidus A."/>
            <person name="Barry K."/>
            <person name="Glavina del Rio T."/>
            <person name="Dalin E."/>
            <person name="Tice H."/>
            <person name="Pitluck S."/>
            <person name="Chain P."/>
            <person name="Malfatti S."/>
            <person name="Shin M."/>
            <person name="Vergez L."/>
            <person name="Schmutz J."/>
            <person name="Larimer F."/>
            <person name="Land M."/>
            <person name="Hauser L."/>
            <person name="Kyrpides N."/>
            <person name="Kim E."/>
            <person name="Brettar I."/>
            <person name="Rodrigues J."/>
            <person name="Konstantinidis K."/>
            <person name="Klappenbach J."/>
            <person name="Hofle M."/>
            <person name="Tiedje J."/>
            <person name="Richardson P."/>
        </authorList>
    </citation>
    <scope>NUCLEOTIDE SEQUENCE [LARGE SCALE GENOMIC DNA]</scope>
    <source>
        <strain evidence="1 2">OS195</strain>
    </source>
</reference>
<accession>A9KZL4</accession>
<sequence>MKTEIIQLEEIQDKDKNILSFAVIFLEQGGKKRQNLQGEISHTKRKIKILSKINITLSLLKSNEQYGIKRLFIKIKNTVIDEVKHHILQLNNLLKKKGIQLIVEVEDQAKKAYIRQFIHTIYYLYENDVTILLRYDYATATKTSAILLCGCVDIIKVSLPDDFFLNKERNSTFTNKIFNLREQYNLSILIDNINTIENRLALDIIPFDCLQGSLFNNKGYVKFLN</sequence>
<dbReference type="SUPFAM" id="SSF141868">
    <property type="entry name" value="EAL domain-like"/>
    <property type="match status" value="1"/>
</dbReference>